<dbReference type="FunFam" id="3.30.70.240:FF:000002">
    <property type="entry name" value="GTP-binding protein TypA"/>
    <property type="match status" value="1"/>
</dbReference>
<dbReference type="GO" id="GO:1990904">
    <property type="term" value="C:ribonucleoprotein complex"/>
    <property type="evidence" value="ECO:0007669"/>
    <property type="project" value="TreeGrafter"/>
</dbReference>
<dbReference type="PROSITE" id="PS00301">
    <property type="entry name" value="G_TR_1"/>
    <property type="match status" value="1"/>
</dbReference>
<keyword evidence="2" id="KW-0963">Cytoplasm</keyword>
<dbReference type="FunFam" id="3.30.70.870:FF:000003">
    <property type="entry name" value="GTP-binding protein TypA"/>
    <property type="match status" value="1"/>
</dbReference>
<evidence type="ECO:0000259" key="3">
    <source>
        <dbReference type="PROSITE" id="PS51722"/>
    </source>
</evidence>
<dbReference type="Gene3D" id="2.40.30.10">
    <property type="entry name" value="Translation factors"/>
    <property type="match status" value="1"/>
</dbReference>
<dbReference type="SUPFAM" id="SSF52540">
    <property type="entry name" value="P-loop containing nucleoside triphosphate hydrolases"/>
    <property type="match status" value="1"/>
</dbReference>
<keyword evidence="2" id="KW-0378">Hydrolase</keyword>
<dbReference type="InterPro" id="IPR027417">
    <property type="entry name" value="P-loop_NTPase"/>
</dbReference>
<dbReference type="NCBIfam" id="TIGR00231">
    <property type="entry name" value="small_GTP"/>
    <property type="match status" value="1"/>
</dbReference>
<dbReference type="GO" id="GO:0043022">
    <property type="term" value="F:ribosome binding"/>
    <property type="evidence" value="ECO:0007669"/>
    <property type="project" value="UniProtKB-UniRule"/>
</dbReference>
<keyword evidence="2" id="KW-0690">Ribosome biogenesis</keyword>
<dbReference type="Pfam" id="PF00009">
    <property type="entry name" value="GTP_EFTU"/>
    <property type="match status" value="1"/>
</dbReference>
<dbReference type="CDD" id="cd01891">
    <property type="entry name" value="TypA_BipA"/>
    <property type="match status" value="1"/>
</dbReference>
<dbReference type="AlphaFoldDB" id="A0A150WCS3"/>
<sequence>MVQDPKKIRNIAIIAHVDHGKTTLVDHLIKQAGTFRDNEHVEERLMDSMDLERERGITIAAKNASFMYKDIKVNIVDTPGHSDFGGEVERILNMVDGCILLCDASEGPLPQTRFVLKKALEGGKKVIVCINKIDRADARIQEVHNELFDLFIDLDATEEQCDFHTVYAIAREGMATLDPKVNTGSLEVLYDAIVNLVPPPKIEENAPLQVMVSNISYNDYVGRLAIGRMRAGTIKVGDDVLCVQANTQKKVKVSALFQYKVNSQVPAQEVGAGDIVVIAGMEDFTIGDTITSVTDPRPLERIRVEEPTVGMVFSVNNGPFAGLDGKNVTSRKILERLERELLYNVAIRVEKTDSTDAFKVVGRGELQLGVLIEQMRRENFELLVSKPTVVFKEENGKKLEPMEIAVIDIEDSFVGAVTEKLGKRKGVMTNMVQKGSGRTRLEFRIPSRGLIGYRSDFLTDTRGTGLLNTQFDGWDDYRGEIEHRMNGAMISDRKGQATAYAIWNLQERGIMMVEHGDDVYEGMIVGEHAKENDLEVNITREKKLTNVRASGSDEAIRLVPVKKMTLERAMEWIKDSELIEVTPKNIRLRLKELDPHKRARAAKE</sequence>
<keyword evidence="2" id="KW-0547">Nucleotide-binding</keyword>
<dbReference type="PRINTS" id="PR00315">
    <property type="entry name" value="ELONGATNFCT"/>
</dbReference>
<keyword evidence="2" id="KW-0699">rRNA-binding</keyword>
<dbReference type="Pfam" id="PF00679">
    <property type="entry name" value="EFG_C"/>
    <property type="match status" value="1"/>
</dbReference>
<dbReference type="CDD" id="cd03691">
    <property type="entry name" value="BipA_TypA_II"/>
    <property type="match status" value="1"/>
</dbReference>
<dbReference type="InterPro" id="IPR009000">
    <property type="entry name" value="Transl_B-barrel_sf"/>
</dbReference>
<keyword evidence="2" id="KW-0820">tRNA-binding</keyword>
<dbReference type="Proteomes" id="UP000075391">
    <property type="component" value="Unassembled WGS sequence"/>
</dbReference>
<evidence type="ECO:0000256" key="1">
    <source>
        <dbReference type="ARBA" id="ARBA00023134"/>
    </source>
</evidence>
<dbReference type="OrthoDB" id="5287416at2"/>
<dbReference type="SUPFAM" id="SSF54980">
    <property type="entry name" value="EF-G C-terminal domain-like"/>
    <property type="match status" value="2"/>
</dbReference>
<reference evidence="4 5" key="1">
    <citation type="submission" date="2016-03" db="EMBL/GenBank/DDBJ databases">
        <authorList>
            <person name="Ploux O."/>
        </authorList>
    </citation>
    <scope>NUCLEOTIDE SEQUENCE [LARGE SCALE GENOMIC DNA]</scope>
    <source>
        <strain evidence="4 5">BER2</strain>
    </source>
</reference>
<dbReference type="InterPro" id="IPR035651">
    <property type="entry name" value="BipA_V"/>
</dbReference>
<dbReference type="EMBL" id="LUKF01000019">
    <property type="protein sequence ID" value="KYG60707.1"/>
    <property type="molecule type" value="Genomic_DNA"/>
</dbReference>
<comment type="similarity">
    <text evidence="2">Belongs to the TRAFAC class translation factor GTPase superfamily. Classic translation factor GTPase family. BipA subfamily.</text>
</comment>
<comment type="caution">
    <text evidence="4">The sequence shown here is derived from an EMBL/GenBank/DDBJ whole genome shotgun (WGS) entry which is preliminary data.</text>
</comment>
<dbReference type="GO" id="GO:0003924">
    <property type="term" value="F:GTPase activity"/>
    <property type="evidence" value="ECO:0007669"/>
    <property type="project" value="UniProtKB-UniRule"/>
</dbReference>
<dbReference type="Gene3D" id="3.30.70.240">
    <property type="match status" value="1"/>
</dbReference>
<name>A0A150WCS3_BDEBC</name>
<dbReference type="GO" id="GO:0000027">
    <property type="term" value="P:ribosomal large subunit assembly"/>
    <property type="evidence" value="ECO:0007669"/>
    <property type="project" value="UniProtKB-UniRule"/>
</dbReference>
<comment type="catalytic activity">
    <reaction evidence="2">
        <text>GTP + H2O = GDP + phosphate + H(+)</text>
        <dbReference type="Rhea" id="RHEA:19669"/>
        <dbReference type="ChEBI" id="CHEBI:15377"/>
        <dbReference type="ChEBI" id="CHEBI:15378"/>
        <dbReference type="ChEBI" id="CHEBI:37565"/>
        <dbReference type="ChEBI" id="CHEBI:43474"/>
        <dbReference type="ChEBI" id="CHEBI:58189"/>
    </reaction>
</comment>
<dbReference type="CDD" id="cd16263">
    <property type="entry name" value="BipA_III"/>
    <property type="match status" value="1"/>
</dbReference>
<dbReference type="Gene3D" id="2.40.50.250">
    <property type="entry name" value="bipa protein"/>
    <property type="match status" value="1"/>
</dbReference>
<dbReference type="FunFam" id="2.40.50.250:FF:000001">
    <property type="entry name" value="GTP-binding protein TypA"/>
    <property type="match status" value="1"/>
</dbReference>
<dbReference type="GO" id="GO:0005829">
    <property type="term" value="C:cytosol"/>
    <property type="evidence" value="ECO:0007669"/>
    <property type="project" value="TreeGrafter"/>
</dbReference>
<dbReference type="NCBIfam" id="TIGR01394">
    <property type="entry name" value="TypA_BipA"/>
    <property type="match status" value="1"/>
</dbReference>
<feature type="binding site" evidence="2">
    <location>
        <begin position="131"/>
        <end position="134"/>
    </location>
    <ligand>
        <name>GTP</name>
        <dbReference type="ChEBI" id="CHEBI:37565"/>
    </ligand>
</feature>
<dbReference type="InterPro" id="IPR000795">
    <property type="entry name" value="T_Tr_GTP-bd_dom"/>
</dbReference>
<dbReference type="GO" id="GO:0000049">
    <property type="term" value="F:tRNA binding"/>
    <property type="evidence" value="ECO:0007669"/>
    <property type="project" value="UniProtKB-KW"/>
</dbReference>
<dbReference type="FunFam" id="3.40.50.300:FF:000055">
    <property type="entry name" value="GTP-binding protein TypA"/>
    <property type="match status" value="1"/>
</dbReference>
<dbReference type="SUPFAM" id="SSF50447">
    <property type="entry name" value="Translation proteins"/>
    <property type="match status" value="1"/>
</dbReference>
<feature type="domain" description="Tr-type G" evidence="3">
    <location>
        <begin position="6"/>
        <end position="201"/>
    </location>
</feature>
<dbReference type="InterPro" id="IPR042116">
    <property type="entry name" value="TypA/BipA_C"/>
</dbReference>
<dbReference type="Gene3D" id="3.40.50.300">
    <property type="entry name" value="P-loop containing nucleotide triphosphate hydrolases"/>
    <property type="match status" value="1"/>
</dbReference>
<organism evidence="4 5">
    <name type="scientific">Bdellovibrio bacteriovorus</name>
    <dbReference type="NCBI Taxonomy" id="959"/>
    <lineage>
        <taxon>Bacteria</taxon>
        <taxon>Pseudomonadati</taxon>
        <taxon>Bdellovibrionota</taxon>
        <taxon>Bdellovibrionia</taxon>
        <taxon>Bdellovibrionales</taxon>
        <taxon>Pseudobdellovibrionaceae</taxon>
        <taxon>Bdellovibrio</taxon>
    </lineage>
</organism>
<dbReference type="Gene3D" id="3.30.70.870">
    <property type="entry name" value="Elongation Factor G (Translational Gtpase), domain 3"/>
    <property type="match status" value="1"/>
</dbReference>
<evidence type="ECO:0000256" key="2">
    <source>
        <dbReference type="HAMAP-Rule" id="MF_00849"/>
    </source>
</evidence>
<dbReference type="EC" id="3.6.5.-" evidence="2"/>
<comment type="subunit">
    <text evidence="2">Monomer.</text>
</comment>
<dbReference type="Pfam" id="PF21018">
    <property type="entry name" value="BipA_C"/>
    <property type="match status" value="1"/>
</dbReference>
<dbReference type="InterPro" id="IPR006298">
    <property type="entry name" value="BipA"/>
</dbReference>
<dbReference type="InterPro" id="IPR005225">
    <property type="entry name" value="Small_GTP-bd"/>
</dbReference>
<keyword evidence="1 2" id="KW-0342">GTP-binding</keyword>
<dbReference type="RefSeq" id="WP_063244969.1">
    <property type="nucleotide sequence ID" value="NZ_CP168967.1"/>
</dbReference>
<accession>A0A150WCS3</accession>
<dbReference type="GO" id="GO:0005525">
    <property type="term" value="F:GTP binding"/>
    <property type="evidence" value="ECO:0007669"/>
    <property type="project" value="UniProtKB-UniRule"/>
</dbReference>
<keyword evidence="2" id="KW-0694">RNA-binding</keyword>
<dbReference type="PANTHER" id="PTHR42908">
    <property type="entry name" value="TRANSLATION ELONGATION FACTOR-RELATED"/>
    <property type="match status" value="1"/>
</dbReference>
<evidence type="ECO:0000313" key="5">
    <source>
        <dbReference type="Proteomes" id="UP000075391"/>
    </source>
</evidence>
<dbReference type="GO" id="GO:0019843">
    <property type="term" value="F:rRNA binding"/>
    <property type="evidence" value="ECO:0007669"/>
    <property type="project" value="UniProtKB-KW"/>
</dbReference>
<comment type="subcellular location">
    <subcellularLocation>
        <location evidence="2">Cytoplasm</location>
    </subcellularLocation>
    <text evidence="2">Binds to ribosomes.</text>
</comment>
<gene>
    <name evidence="2" type="primary">bipA</name>
    <name evidence="4" type="ORF">AZI85_11985</name>
</gene>
<dbReference type="InterPro" id="IPR000640">
    <property type="entry name" value="EFG_V-like"/>
</dbReference>
<evidence type="ECO:0000313" key="4">
    <source>
        <dbReference type="EMBL" id="KYG60707.1"/>
    </source>
</evidence>
<dbReference type="SMART" id="SM00838">
    <property type="entry name" value="EFG_C"/>
    <property type="match status" value="1"/>
</dbReference>
<dbReference type="InterPro" id="IPR031157">
    <property type="entry name" value="G_TR_CS"/>
</dbReference>
<comment type="function">
    <text evidence="2">A 50S ribosomal subunit assembly protein with GTPase activity, required for 50S subunit assembly at low temperatures, may also play a role in translation. Binds GTP and analogs. Binds the 70S ribosome between the 30S and 50S subunits, in a similar position as ribosome-bound EF-G; it contacts a number of ribosomal proteins, both rRNAs and the A-site tRNA.</text>
</comment>
<dbReference type="InterPro" id="IPR047041">
    <property type="entry name" value="BipA_GTP-bd_dom"/>
</dbReference>
<dbReference type="PANTHER" id="PTHR42908:SF8">
    <property type="entry name" value="TR-TYPE G DOMAIN-CONTAINING PROTEIN"/>
    <property type="match status" value="1"/>
</dbReference>
<dbReference type="PROSITE" id="PS51722">
    <property type="entry name" value="G_TR_2"/>
    <property type="match status" value="1"/>
</dbReference>
<dbReference type="HAMAP" id="MF_00849">
    <property type="entry name" value="BipA"/>
    <property type="match status" value="1"/>
</dbReference>
<dbReference type="InterPro" id="IPR035647">
    <property type="entry name" value="EFG_III/V"/>
</dbReference>
<protein>
    <recommendedName>
        <fullName evidence="2">Large ribosomal subunit assembly factor BipA</fullName>
        <ecNumber evidence="2">3.6.5.-</ecNumber>
    </recommendedName>
    <alternativeName>
        <fullName evidence="2">GTP-binding protein BipA</fullName>
    </alternativeName>
</protein>
<feature type="binding site" evidence="2">
    <location>
        <begin position="18"/>
        <end position="23"/>
    </location>
    <ligand>
        <name>GTP</name>
        <dbReference type="ChEBI" id="CHEBI:37565"/>
    </ligand>
</feature>
<dbReference type="InterPro" id="IPR047043">
    <property type="entry name" value="BipA_III"/>
</dbReference>
<proteinExistence type="inferred from homology"/>
<dbReference type="CDD" id="cd03710">
    <property type="entry name" value="BipA_TypA_C"/>
    <property type="match status" value="1"/>
</dbReference>
<dbReference type="InterPro" id="IPR047042">
    <property type="entry name" value="BipA_II"/>
</dbReference>
<dbReference type="InterPro" id="IPR048876">
    <property type="entry name" value="BipA_C"/>
</dbReference>
<dbReference type="InterPro" id="IPR004161">
    <property type="entry name" value="EFTu-like_2"/>
</dbReference>
<dbReference type="Pfam" id="PF03144">
    <property type="entry name" value="GTP_EFTU_D2"/>
    <property type="match status" value="1"/>
</dbReference>